<reference evidence="10" key="1">
    <citation type="journal article" date="2005" name="Nature">
        <title>Sequencing of Aspergillus nidulans and comparative analysis with A. fumigatus and A. oryzae.</title>
        <authorList>
            <person name="Galagan J.E."/>
            <person name="Calvo S.E."/>
            <person name="Cuomo C."/>
            <person name="Ma L.J."/>
            <person name="Wortman J.R."/>
            <person name="Batzoglou S."/>
            <person name="Lee S.I."/>
            <person name="Basturkmen M."/>
            <person name="Spevak C.C."/>
            <person name="Clutterbuck J."/>
            <person name="Kapitonov V."/>
            <person name="Jurka J."/>
            <person name="Scazzocchio C."/>
            <person name="Farman M."/>
            <person name="Butler J."/>
            <person name="Purcell S."/>
            <person name="Harris S."/>
            <person name="Braus G.H."/>
            <person name="Draht O."/>
            <person name="Busch S."/>
            <person name="D'Enfert C."/>
            <person name="Bouchier C."/>
            <person name="Goldman G.H."/>
            <person name="Bell-Pedersen D."/>
            <person name="Griffiths-Jones S."/>
            <person name="Doonan J.H."/>
            <person name="Yu J."/>
            <person name="Vienken K."/>
            <person name="Pain A."/>
            <person name="Freitag M."/>
            <person name="Selker E.U."/>
            <person name="Archer D.B."/>
            <person name="Penalva M.A."/>
            <person name="Oakley B.R."/>
            <person name="Momany M."/>
            <person name="Tanaka T."/>
            <person name="Kumagai T."/>
            <person name="Asai K."/>
            <person name="Machida M."/>
            <person name="Nierman W.C."/>
            <person name="Denning D.W."/>
            <person name="Caddick M."/>
            <person name="Hynes M."/>
            <person name="Paoletti M."/>
            <person name="Fischer R."/>
            <person name="Miller B."/>
            <person name="Dyer P."/>
            <person name="Sachs M.S."/>
            <person name="Osmani S.A."/>
            <person name="Birren B.W."/>
        </authorList>
    </citation>
    <scope>NUCLEOTIDE SEQUENCE [LARGE SCALE GENOMIC DNA]</scope>
    <source>
        <strain evidence="10">FGSC A4 / ATCC 38163 / CBS 112.46 / NRRL 194 / M139</strain>
    </source>
</reference>
<evidence type="ECO:0000256" key="1">
    <source>
        <dbReference type="ARBA" id="ARBA00004141"/>
    </source>
</evidence>
<evidence type="ECO:0000256" key="3">
    <source>
        <dbReference type="ARBA" id="ARBA00022448"/>
    </source>
</evidence>
<evidence type="ECO:0000256" key="2">
    <source>
        <dbReference type="ARBA" id="ARBA00010992"/>
    </source>
</evidence>
<dbReference type="HOGENOM" id="CLU_001265_30_12_1"/>
<dbReference type="InParanoid" id="C8V2K8"/>
<dbReference type="Pfam" id="PF00083">
    <property type="entry name" value="Sugar_tr"/>
    <property type="match status" value="1"/>
</dbReference>
<keyword evidence="5 7" id="KW-1133">Transmembrane helix</keyword>
<dbReference type="EMBL" id="BN001301">
    <property type="protein sequence ID" value="CBF70189.1"/>
    <property type="molecule type" value="Genomic_DNA"/>
</dbReference>
<dbReference type="eggNOG" id="KOG0254">
    <property type="taxonomic scope" value="Eukaryota"/>
</dbReference>
<reference evidence="10" key="2">
    <citation type="journal article" date="2009" name="Fungal Genet. Biol.">
        <title>The 2008 update of the Aspergillus nidulans genome annotation: a community effort.</title>
        <authorList>
            <person name="Wortman J.R."/>
            <person name="Gilsenan J.M."/>
            <person name="Joardar V."/>
            <person name="Deegan J."/>
            <person name="Clutterbuck J."/>
            <person name="Andersen M.R."/>
            <person name="Archer D."/>
            <person name="Bencina M."/>
            <person name="Braus G."/>
            <person name="Coutinho P."/>
            <person name="von Dohren H."/>
            <person name="Doonan J."/>
            <person name="Driessen A.J."/>
            <person name="Durek P."/>
            <person name="Espeso E."/>
            <person name="Fekete E."/>
            <person name="Flipphi M."/>
            <person name="Estrada C.G."/>
            <person name="Geysens S."/>
            <person name="Goldman G."/>
            <person name="de Groot P.W."/>
            <person name="Hansen K."/>
            <person name="Harris S.D."/>
            <person name="Heinekamp T."/>
            <person name="Helmstaedt K."/>
            <person name="Henrissat B."/>
            <person name="Hofmann G."/>
            <person name="Homan T."/>
            <person name="Horio T."/>
            <person name="Horiuchi H."/>
            <person name="James S."/>
            <person name="Jones M."/>
            <person name="Karaffa L."/>
            <person name="Karanyi Z."/>
            <person name="Kato M."/>
            <person name="Keller N."/>
            <person name="Kelly D.E."/>
            <person name="Kiel J.A."/>
            <person name="Kim J.M."/>
            <person name="van der Klei I.J."/>
            <person name="Klis F.M."/>
            <person name="Kovalchuk A."/>
            <person name="Krasevec N."/>
            <person name="Kubicek C.P."/>
            <person name="Liu B."/>
            <person name="Maccabe A."/>
            <person name="Meyer V."/>
            <person name="Mirabito P."/>
            <person name="Miskei M."/>
            <person name="Mos M."/>
            <person name="Mullins J."/>
            <person name="Nelson D.R."/>
            <person name="Nielsen J."/>
            <person name="Oakley B.R."/>
            <person name="Osmani S.A."/>
            <person name="Pakula T."/>
            <person name="Paszewski A."/>
            <person name="Paulsen I."/>
            <person name="Pilsyk S."/>
            <person name="Pocsi I."/>
            <person name="Punt P.J."/>
            <person name="Ram A.F."/>
            <person name="Ren Q."/>
            <person name="Robellet X."/>
            <person name="Robson G."/>
            <person name="Seiboth B."/>
            <person name="van Solingen P."/>
            <person name="Specht T."/>
            <person name="Sun J."/>
            <person name="Taheri-Talesh N."/>
            <person name="Takeshita N."/>
            <person name="Ussery D."/>
            <person name="vanKuyk P.A."/>
            <person name="Visser H."/>
            <person name="van de Vondervoort P.J."/>
            <person name="de Vries R.P."/>
            <person name="Walton J."/>
            <person name="Xiang X."/>
            <person name="Xiong Y."/>
            <person name="Zeng A.P."/>
            <person name="Brandt B.W."/>
            <person name="Cornell M.J."/>
            <person name="van den Hondel C.A."/>
            <person name="Visser J."/>
            <person name="Oliver S.G."/>
            <person name="Turner G."/>
        </authorList>
    </citation>
    <scope>GENOME REANNOTATION</scope>
    <source>
        <strain evidence="10">FGSC A4 / ATCC 38163 / CBS 112.46 / NRRL 194 / M139</strain>
    </source>
</reference>
<dbReference type="FunFam" id="1.20.1250.20:FF:001161">
    <property type="entry name" value="MFS quinate transporter, putative (AFU_orthologue AFUA_4G14670)"/>
    <property type="match status" value="1"/>
</dbReference>
<evidence type="ECO:0000256" key="7">
    <source>
        <dbReference type="SAM" id="Phobius"/>
    </source>
</evidence>
<name>C8V2K8_EMENI</name>
<dbReference type="PROSITE" id="PS50850">
    <property type="entry name" value="MFS"/>
    <property type="match status" value="1"/>
</dbReference>
<dbReference type="PANTHER" id="PTHR48022:SF14">
    <property type="entry name" value="MAJOR FACILITATOR SUPERFAMILY (MFS) PROFILE DOMAIN-CONTAINING PROTEIN-RELATED"/>
    <property type="match status" value="1"/>
</dbReference>
<dbReference type="GeneID" id="2870773"/>
<keyword evidence="6 7" id="KW-0472">Membrane</keyword>
<dbReference type="OMA" id="NSFENRE"/>
<dbReference type="SUPFAM" id="SSF103473">
    <property type="entry name" value="MFS general substrate transporter"/>
    <property type="match status" value="1"/>
</dbReference>
<keyword evidence="4 7" id="KW-0812">Transmembrane</keyword>
<evidence type="ECO:0000313" key="9">
    <source>
        <dbReference type="EMBL" id="CBF70189.1"/>
    </source>
</evidence>
<feature type="transmembrane region" description="Helical" evidence="7">
    <location>
        <begin position="76"/>
        <end position="99"/>
    </location>
</feature>
<dbReference type="InterPro" id="IPR003663">
    <property type="entry name" value="Sugar/inositol_transpt"/>
</dbReference>
<evidence type="ECO:0000256" key="5">
    <source>
        <dbReference type="ARBA" id="ARBA00022989"/>
    </source>
</evidence>
<evidence type="ECO:0000256" key="4">
    <source>
        <dbReference type="ARBA" id="ARBA00022692"/>
    </source>
</evidence>
<dbReference type="PRINTS" id="PR00171">
    <property type="entry name" value="SUGRTRNSPORT"/>
</dbReference>
<organism evidence="9 10">
    <name type="scientific">Emericella nidulans (strain FGSC A4 / ATCC 38163 / CBS 112.46 / NRRL 194 / M139)</name>
    <name type="common">Aspergillus nidulans</name>
    <dbReference type="NCBI Taxonomy" id="227321"/>
    <lineage>
        <taxon>Eukaryota</taxon>
        <taxon>Fungi</taxon>
        <taxon>Dikarya</taxon>
        <taxon>Ascomycota</taxon>
        <taxon>Pezizomycotina</taxon>
        <taxon>Eurotiomycetes</taxon>
        <taxon>Eurotiomycetidae</taxon>
        <taxon>Eurotiales</taxon>
        <taxon>Aspergillaceae</taxon>
        <taxon>Aspergillus</taxon>
        <taxon>Aspergillus subgen. Nidulantes</taxon>
    </lineage>
</organism>
<comment type="subcellular location">
    <subcellularLocation>
        <location evidence="1">Membrane</location>
        <topology evidence="1">Multi-pass membrane protein</topology>
    </subcellularLocation>
</comment>
<evidence type="ECO:0000259" key="8">
    <source>
        <dbReference type="PROSITE" id="PS50850"/>
    </source>
</evidence>
<dbReference type="KEGG" id="ani:ANIA_06098"/>
<dbReference type="PANTHER" id="PTHR48022">
    <property type="entry name" value="PLASTIDIC GLUCOSE TRANSPORTER 4"/>
    <property type="match status" value="1"/>
</dbReference>
<keyword evidence="3" id="KW-0813">Transport</keyword>
<feature type="transmembrane region" description="Helical" evidence="7">
    <location>
        <begin position="154"/>
        <end position="173"/>
    </location>
</feature>
<feature type="transmembrane region" description="Helical" evidence="7">
    <location>
        <begin position="317"/>
        <end position="337"/>
    </location>
</feature>
<dbReference type="InterPro" id="IPR020846">
    <property type="entry name" value="MFS_dom"/>
</dbReference>
<keyword evidence="10" id="KW-1185">Reference proteome</keyword>
<protein>
    <recommendedName>
        <fullName evidence="8">Major facilitator superfamily (MFS) profile domain-containing protein</fullName>
    </recommendedName>
</protein>
<evidence type="ECO:0000313" key="10">
    <source>
        <dbReference type="Proteomes" id="UP000000560"/>
    </source>
</evidence>
<gene>
    <name evidence="9" type="ORF">ANIA_06098</name>
</gene>
<proteinExistence type="inferred from homology"/>
<feature type="transmembrane region" description="Helical" evidence="7">
    <location>
        <begin position="185"/>
        <end position="206"/>
    </location>
</feature>
<dbReference type="InterPro" id="IPR036259">
    <property type="entry name" value="MFS_trans_sf"/>
</dbReference>
<evidence type="ECO:0000256" key="6">
    <source>
        <dbReference type="ARBA" id="ARBA00023136"/>
    </source>
</evidence>
<dbReference type="VEuPathDB" id="FungiDB:AN6098"/>
<dbReference type="Gene3D" id="1.20.1250.20">
    <property type="entry name" value="MFS general substrate transporter like domains"/>
    <property type="match status" value="1"/>
</dbReference>
<dbReference type="InterPro" id="IPR005828">
    <property type="entry name" value="MFS_sugar_transport-like"/>
</dbReference>
<feature type="transmembrane region" description="Helical" evidence="7">
    <location>
        <begin position="288"/>
        <end position="311"/>
    </location>
</feature>
<dbReference type="GO" id="GO:0016020">
    <property type="term" value="C:membrane"/>
    <property type="evidence" value="ECO:0000318"/>
    <property type="project" value="GO_Central"/>
</dbReference>
<dbReference type="AlphaFoldDB" id="C8V2K8"/>
<dbReference type="GO" id="GO:0008643">
    <property type="term" value="P:carbohydrate transport"/>
    <property type="evidence" value="ECO:0000318"/>
    <property type="project" value="GO_Central"/>
</dbReference>
<dbReference type="RefSeq" id="XP_050467006.1">
    <property type="nucleotide sequence ID" value="XM_050611979.1"/>
</dbReference>
<dbReference type="Proteomes" id="UP000000560">
    <property type="component" value="Chromosome I"/>
</dbReference>
<dbReference type="GO" id="GO:0005351">
    <property type="term" value="F:carbohydrate:proton symporter activity"/>
    <property type="evidence" value="ECO:0000318"/>
    <property type="project" value="GO_Central"/>
</dbReference>
<dbReference type="InterPro" id="IPR050360">
    <property type="entry name" value="MFS_Sugar_Transporters"/>
</dbReference>
<feature type="transmembrane region" description="Helical" evidence="7">
    <location>
        <begin position="251"/>
        <end position="276"/>
    </location>
</feature>
<dbReference type="OrthoDB" id="8120565at2759"/>
<feature type="domain" description="Major facilitator superfamily (MFS) profile" evidence="8">
    <location>
        <begin position="1"/>
        <end position="341"/>
    </location>
</feature>
<comment type="similarity">
    <text evidence="2">Belongs to the major facilitator superfamily. Sugar transporter (TC 2.A.1.1) family.</text>
</comment>
<sequence length="351" mass="39199">MPDPGSCLCPFFIPSNPTYHRASSNNRIQCHSDSALGPSECRSTLLVFQEWSIVFGIVISYWTSFGTRYMAGEWSWRLPFLLQIMPLFNLAAGIMVLSFSPRWLASKGRNKEALQSFSRLRRLPITDRRVRQEYMDSQAELNCFRKRTWRRIHIAIMIPFFQQFSGINALIYYSPTFETMGFDLSIQLIMSGVLNSLQLVGCTSTVWTMDTLGRRKLLFAGSVSETISHNIIAALVGRYSSNWASHQTAGWVSAAFLLVYMVAFGAAWGPVGLAIPSEIFPSSLRAKGVAIATCSNWLNNFIIGLITLPLIEGTGYGTYVFFAVFCGLSGIWTFFFVGDDGAHARADGPCF</sequence>
<accession>C8V2K8</accession>